<feature type="compositionally biased region" description="Basic and acidic residues" evidence="1">
    <location>
        <begin position="116"/>
        <end position="127"/>
    </location>
</feature>
<name>A0AAV7QE54_PLEWA</name>
<evidence type="ECO:0000313" key="3">
    <source>
        <dbReference type="Proteomes" id="UP001066276"/>
    </source>
</evidence>
<organism evidence="2 3">
    <name type="scientific">Pleurodeles waltl</name>
    <name type="common">Iberian ribbed newt</name>
    <dbReference type="NCBI Taxonomy" id="8319"/>
    <lineage>
        <taxon>Eukaryota</taxon>
        <taxon>Metazoa</taxon>
        <taxon>Chordata</taxon>
        <taxon>Craniata</taxon>
        <taxon>Vertebrata</taxon>
        <taxon>Euteleostomi</taxon>
        <taxon>Amphibia</taxon>
        <taxon>Batrachia</taxon>
        <taxon>Caudata</taxon>
        <taxon>Salamandroidea</taxon>
        <taxon>Salamandridae</taxon>
        <taxon>Pleurodelinae</taxon>
        <taxon>Pleurodeles</taxon>
    </lineage>
</organism>
<evidence type="ECO:0000313" key="2">
    <source>
        <dbReference type="EMBL" id="KAJ1137934.1"/>
    </source>
</evidence>
<proteinExistence type="predicted"/>
<sequence length="138" mass="14780">MSKNDRLIGCSFSQTAPLADVVIAPVRVERRVGVWRAALSGSKEHSSHLSPLQSLAHREDRPYQCLIPRGGRSPPEGASSRSQRHLPSGAHGLLLGVCVAICGTVEGDSWVPRIGRNQEENPVRSREAAGAVHLAHGP</sequence>
<accession>A0AAV7QE54</accession>
<feature type="region of interest" description="Disordered" evidence="1">
    <location>
        <begin position="65"/>
        <end position="86"/>
    </location>
</feature>
<gene>
    <name evidence="2" type="ORF">NDU88_004328</name>
</gene>
<dbReference type="Proteomes" id="UP001066276">
    <property type="component" value="Chromosome 6"/>
</dbReference>
<comment type="caution">
    <text evidence="2">The sequence shown here is derived from an EMBL/GenBank/DDBJ whole genome shotgun (WGS) entry which is preliminary data.</text>
</comment>
<keyword evidence="3" id="KW-1185">Reference proteome</keyword>
<dbReference type="AlphaFoldDB" id="A0AAV7QE54"/>
<feature type="region of interest" description="Disordered" evidence="1">
    <location>
        <begin position="116"/>
        <end position="138"/>
    </location>
</feature>
<protein>
    <submittedName>
        <fullName evidence="2">Uncharacterized protein</fullName>
    </submittedName>
</protein>
<dbReference type="EMBL" id="JANPWB010000010">
    <property type="protein sequence ID" value="KAJ1137934.1"/>
    <property type="molecule type" value="Genomic_DNA"/>
</dbReference>
<evidence type="ECO:0000256" key="1">
    <source>
        <dbReference type="SAM" id="MobiDB-lite"/>
    </source>
</evidence>
<reference evidence="2" key="1">
    <citation type="journal article" date="2022" name="bioRxiv">
        <title>Sequencing and chromosome-scale assembly of the giantPleurodeles waltlgenome.</title>
        <authorList>
            <person name="Brown T."/>
            <person name="Elewa A."/>
            <person name="Iarovenko S."/>
            <person name="Subramanian E."/>
            <person name="Araus A.J."/>
            <person name="Petzold A."/>
            <person name="Susuki M."/>
            <person name="Suzuki K.-i.T."/>
            <person name="Hayashi T."/>
            <person name="Toyoda A."/>
            <person name="Oliveira C."/>
            <person name="Osipova E."/>
            <person name="Leigh N.D."/>
            <person name="Simon A."/>
            <person name="Yun M.H."/>
        </authorList>
    </citation>
    <scope>NUCLEOTIDE SEQUENCE</scope>
    <source>
        <strain evidence="2">20211129_DDA</strain>
        <tissue evidence="2">Liver</tissue>
    </source>
</reference>